<evidence type="ECO:0000313" key="3">
    <source>
        <dbReference type="EMBL" id="QSL64766.1"/>
    </source>
</evidence>
<feature type="region of interest" description="Disordered" evidence="1">
    <location>
        <begin position="146"/>
        <end position="185"/>
    </location>
</feature>
<feature type="domain" description="SCA7" evidence="2">
    <location>
        <begin position="197"/>
        <end position="263"/>
    </location>
</feature>
<reference evidence="3" key="1">
    <citation type="submission" date="2020-06" db="EMBL/GenBank/DDBJ databases">
        <title>Genomes of multiple members of Pneumocystis genus reveal paths to human pathogen Pneumocystis jirovecii.</title>
        <authorList>
            <person name="Cisse O.H."/>
            <person name="Ma L."/>
            <person name="Dekker J."/>
            <person name="Khil P."/>
            <person name="Jo J."/>
            <person name="Brenchley J."/>
            <person name="Blair R."/>
            <person name="Pahar B."/>
            <person name="Chabe M."/>
            <person name="Van Rompay K.A."/>
            <person name="Keesler R."/>
            <person name="Sukura A."/>
            <person name="Hirsch V."/>
            <person name="Kutty G."/>
            <person name="Liu Y."/>
            <person name="Peng L."/>
            <person name="Chen J."/>
            <person name="Song J."/>
            <person name="Weissenbacher-Lang C."/>
            <person name="Xu J."/>
            <person name="Upham N.S."/>
            <person name="Stajich J.E."/>
            <person name="Cuomo C.A."/>
            <person name="Cushion M.T."/>
            <person name="Kovacs J.A."/>
        </authorList>
    </citation>
    <scope>NUCLEOTIDE SEQUENCE</scope>
    <source>
        <strain evidence="3">2A</strain>
    </source>
</reference>
<dbReference type="Gene3D" id="6.10.140.1270">
    <property type="match status" value="1"/>
</dbReference>
<dbReference type="Pfam" id="PF08313">
    <property type="entry name" value="SCA7"/>
    <property type="match status" value="1"/>
</dbReference>
<accession>A0A899FWJ9</accession>
<evidence type="ECO:0000256" key="1">
    <source>
        <dbReference type="SAM" id="MobiDB-lite"/>
    </source>
</evidence>
<name>A0A899FWJ9_9ASCO</name>
<protein>
    <recommendedName>
        <fullName evidence="2">SCA7 domain-containing protein</fullName>
    </recommendedName>
</protein>
<dbReference type="EMBL" id="CP054534">
    <property type="protein sequence ID" value="QSL64766.1"/>
    <property type="molecule type" value="Genomic_DNA"/>
</dbReference>
<evidence type="ECO:0000259" key="2">
    <source>
        <dbReference type="PROSITE" id="PS51505"/>
    </source>
</evidence>
<keyword evidence="4" id="KW-1185">Reference proteome</keyword>
<proteinExistence type="predicted"/>
<dbReference type="InterPro" id="IPR013243">
    <property type="entry name" value="SCA7_dom"/>
</dbReference>
<dbReference type="GO" id="GO:0006357">
    <property type="term" value="P:regulation of transcription by RNA polymerase II"/>
    <property type="evidence" value="ECO:0007669"/>
    <property type="project" value="TreeGrafter"/>
</dbReference>
<dbReference type="GO" id="GO:0031048">
    <property type="term" value="P:regulatory ncRNA-mediated heterochromatin formation"/>
    <property type="evidence" value="ECO:0007669"/>
    <property type="project" value="TreeGrafter"/>
</dbReference>
<dbReference type="InterPro" id="IPR037804">
    <property type="entry name" value="SGF73"/>
</dbReference>
<dbReference type="PANTHER" id="PTHR47805:SF1">
    <property type="entry name" value="SAGA-ASSOCIATED FACTOR 73"/>
    <property type="match status" value="1"/>
</dbReference>
<dbReference type="Proteomes" id="UP000663699">
    <property type="component" value="Chromosome 3"/>
</dbReference>
<dbReference type="GO" id="GO:1904802">
    <property type="term" value="P:RITS complex assembly"/>
    <property type="evidence" value="ECO:0007669"/>
    <property type="project" value="TreeGrafter"/>
</dbReference>
<organism evidence="3 4">
    <name type="scientific">Pneumocystis wakefieldiae</name>
    <dbReference type="NCBI Taxonomy" id="38082"/>
    <lineage>
        <taxon>Eukaryota</taxon>
        <taxon>Fungi</taxon>
        <taxon>Dikarya</taxon>
        <taxon>Ascomycota</taxon>
        <taxon>Taphrinomycotina</taxon>
        <taxon>Pneumocystomycetes</taxon>
        <taxon>Pneumocystaceae</taxon>
        <taxon>Pneumocystis</taxon>
    </lineage>
</organism>
<dbReference type="PROSITE" id="PS51505">
    <property type="entry name" value="SCA7"/>
    <property type="match status" value="1"/>
</dbReference>
<dbReference type="AlphaFoldDB" id="A0A899FWJ9"/>
<sequence length="329" mass="37718">MEDKDTENGLSSPVSLLFCEKSLSLFNDKEKERRVRLNEKNKKIEEKDVGWMAVAEELDGREPLISPEKLNKPGSPITTMLDLDDFEKYGYNPLSETMKYIHCKNCGRVVLQNVFYRHEKLCNQLQDDPSSSSRETYEKTMIELQNVSMKRSKKRHHSDGEDSDTSTTNDMNKASKAGKSEYKDKNELKKLKSKNILIKQKVSIDLEKQCGVLLPNGNLCSRSLTCKSHSMSAKRSVPGRSRPYDILLVHYQKKNKIKQQKAATMASSVYEDYSSDVRQVDSDEEVTLVMESILCSAACPLERKVVVPVRRKRRSFRFQEMLSSYSISC</sequence>
<dbReference type="OrthoDB" id="21678at2759"/>
<dbReference type="GO" id="GO:0000124">
    <property type="term" value="C:SAGA complex"/>
    <property type="evidence" value="ECO:0007669"/>
    <property type="project" value="InterPro"/>
</dbReference>
<dbReference type="PANTHER" id="PTHR47805">
    <property type="entry name" value="SAGA-ASSOCIATED FACTOR 73"/>
    <property type="match status" value="1"/>
</dbReference>
<gene>
    <name evidence="3" type="ORF">MERGE_002068</name>
</gene>
<evidence type="ECO:0000313" key="4">
    <source>
        <dbReference type="Proteomes" id="UP000663699"/>
    </source>
</evidence>